<dbReference type="RefSeq" id="XP_014157472.1">
    <property type="nucleotide sequence ID" value="XM_014301997.1"/>
</dbReference>
<accession>A0A0L0G3E7</accession>
<gene>
    <name evidence="1" type="ORF">SARC_04194</name>
</gene>
<evidence type="ECO:0000313" key="2">
    <source>
        <dbReference type="Proteomes" id="UP000054560"/>
    </source>
</evidence>
<name>A0A0L0G3E7_9EUKA</name>
<evidence type="ECO:0000313" key="1">
    <source>
        <dbReference type="EMBL" id="KNC83570.1"/>
    </source>
</evidence>
<proteinExistence type="predicted"/>
<sequence length="455" mass="53142">MVKASGIKPSFAQFVALIFFCWLSYRFGQLEPMDSASSGSDGEQDIDSLANRQIVYKTIVSTVTTTVMREPTGIVALGEDSKVYTPHEGYPHIVYDFNDFYDPWDQKKKREPTKSLVCLTYSPQIESMVVAWKSWSDGGLMDEMTEILVFINMETTEGRQQVMDLVVTVSAENQKKVRVIGVEKNVPIMAAINWAVGNATSDVVLFMEKDFRLIEPKDRMKQAINDGVTLLISNEATVIRYRHRRTPGIPNTAEDYYGGREYMIKNRQPNLVCYSYFWLDNIVDYYPDIMWKCGPGERFFCARGNYCGWTNNPGMFLRSWFVNTYKPTFDYLWTQPREEVNSHLEFNMDWWQYMWNRRTHVVALGDGLFEHKEAAEHGESPQSWFDEQMFKNIEPKYHVAWLTDEIRQRKKTLDLYLNFADMHQYPPEFKPEKMDDVQLKEAVKYANQPYTKIAL</sequence>
<dbReference type="eggNOG" id="ENOG502SYBB">
    <property type="taxonomic scope" value="Eukaryota"/>
</dbReference>
<dbReference type="EMBL" id="KQ241824">
    <property type="protein sequence ID" value="KNC83570.1"/>
    <property type="molecule type" value="Genomic_DNA"/>
</dbReference>
<dbReference type="OrthoDB" id="2822at2759"/>
<reference evidence="1 2" key="1">
    <citation type="submission" date="2011-02" db="EMBL/GenBank/DDBJ databases">
        <title>The Genome Sequence of Sphaeroforma arctica JP610.</title>
        <authorList>
            <consortium name="The Broad Institute Genome Sequencing Platform"/>
            <person name="Russ C."/>
            <person name="Cuomo C."/>
            <person name="Young S.K."/>
            <person name="Zeng Q."/>
            <person name="Gargeya S."/>
            <person name="Alvarado L."/>
            <person name="Berlin A."/>
            <person name="Chapman S.B."/>
            <person name="Chen Z."/>
            <person name="Freedman E."/>
            <person name="Gellesch M."/>
            <person name="Goldberg J."/>
            <person name="Griggs A."/>
            <person name="Gujja S."/>
            <person name="Heilman E."/>
            <person name="Heiman D."/>
            <person name="Howarth C."/>
            <person name="Mehta T."/>
            <person name="Neiman D."/>
            <person name="Pearson M."/>
            <person name="Roberts A."/>
            <person name="Saif S."/>
            <person name="Shea T."/>
            <person name="Shenoy N."/>
            <person name="Sisk P."/>
            <person name="Stolte C."/>
            <person name="Sykes S."/>
            <person name="White J."/>
            <person name="Yandava C."/>
            <person name="Burger G."/>
            <person name="Gray M.W."/>
            <person name="Holland P.W.H."/>
            <person name="King N."/>
            <person name="Lang F.B.F."/>
            <person name="Roger A.J."/>
            <person name="Ruiz-Trillo I."/>
            <person name="Haas B."/>
            <person name="Nusbaum C."/>
            <person name="Birren B."/>
        </authorList>
    </citation>
    <scope>NUCLEOTIDE SEQUENCE [LARGE SCALE GENOMIC DNA]</scope>
    <source>
        <strain evidence="1 2">JP610</strain>
    </source>
</reference>
<keyword evidence="2" id="KW-1185">Reference proteome</keyword>
<protein>
    <submittedName>
        <fullName evidence="1">Uncharacterized protein</fullName>
    </submittedName>
</protein>
<dbReference type="GeneID" id="25904698"/>
<organism evidence="1 2">
    <name type="scientific">Sphaeroforma arctica JP610</name>
    <dbReference type="NCBI Taxonomy" id="667725"/>
    <lineage>
        <taxon>Eukaryota</taxon>
        <taxon>Ichthyosporea</taxon>
        <taxon>Ichthyophonida</taxon>
        <taxon>Sphaeroforma</taxon>
    </lineage>
</organism>
<dbReference type="Proteomes" id="UP000054560">
    <property type="component" value="Unassembled WGS sequence"/>
</dbReference>
<dbReference type="AlphaFoldDB" id="A0A0L0G3E7"/>